<gene>
    <name evidence="1" type="ORF">SH601_11030</name>
</gene>
<dbReference type="Proteomes" id="UP001277972">
    <property type="component" value="Unassembled WGS sequence"/>
</dbReference>
<accession>A0ACC6M6J2</accession>
<keyword evidence="2" id="KW-1185">Reference proteome</keyword>
<evidence type="ECO:0000313" key="1">
    <source>
        <dbReference type="EMBL" id="MDX8046516.1"/>
    </source>
</evidence>
<sequence>MTNREYTHILNKVTPTIYFDQTNYLRETASDLGLLEESIKALEYSLIKEESEGAYYLSGALGNLYRIYGNADKVHLHKAKEYLQLCLNYALEHQDIVKEIITLIRIGEVYKYDDQHRQALVLFEKALSLCEKNGVDHYVDFVLQHIGKCYMEMNQLEYAEKYLRQALALRQQKGDKALIASTLEAMELLVQLKKS</sequence>
<reference evidence="1" key="1">
    <citation type="submission" date="2023-11" db="EMBL/GenBank/DDBJ databases">
        <title>Gracilibacillus pellucida a moderately halophilic bacterium isolated from saline soil in Xinjiang province.</title>
        <authorList>
            <person name="Zhang Z."/>
            <person name="Tan F."/>
            <person name="Wang Y."/>
            <person name="Xia M."/>
        </authorList>
    </citation>
    <scope>NUCLEOTIDE SEQUENCE</scope>
    <source>
        <strain evidence="1">S3-1-1</strain>
    </source>
</reference>
<protein>
    <submittedName>
        <fullName evidence="1">Tetratricopeptide repeat protein</fullName>
    </submittedName>
</protein>
<proteinExistence type="predicted"/>
<evidence type="ECO:0000313" key="2">
    <source>
        <dbReference type="Proteomes" id="UP001277972"/>
    </source>
</evidence>
<dbReference type="EMBL" id="JAWZSR010000005">
    <property type="protein sequence ID" value="MDX8046516.1"/>
    <property type="molecule type" value="Genomic_DNA"/>
</dbReference>
<comment type="caution">
    <text evidence="1">The sequence shown here is derived from an EMBL/GenBank/DDBJ whole genome shotgun (WGS) entry which is preliminary data.</text>
</comment>
<organism evidence="1 2">
    <name type="scientific">Gracilibacillus pellucidus</name>
    <dbReference type="NCBI Taxonomy" id="3095368"/>
    <lineage>
        <taxon>Bacteria</taxon>
        <taxon>Bacillati</taxon>
        <taxon>Bacillota</taxon>
        <taxon>Bacilli</taxon>
        <taxon>Bacillales</taxon>
        <taxon>Bacillaceae</taxon>
        <taxon>Gracilibacillus</taxon>
    </lineage>
</organism>
<name>A0ACC6M6J2_9BACI</name>